<dbReference type="SUPFAM" id="SSF56935">
    <property type="entry name" value="Porins"/>
    <property type="match status" value="1"/>
</dbReference>
<dbReference type="AlphaFoldDB" id="A0A934RNT9"/>
<keyword evidence="3" id="KW-1185">Reference proteome</keyword>
<proteinExistence type="predicted"/>
<protein>
    <submittedName>
        <fullName evidence="2">Uncharacterized protein</fullName>
    </submittedName>
</protein>
<evidence type="ECO:0000313" key="2">
    <source>
        <dbReference type="EMBL" id="MBK1833067.1"/>
    </source>
</evidence>
<organism evidence="2 3">
    <name type="scientific">Roseibacillus ishigakijimensis</name>
    <dbReference type="NCBI Taxonomy" id="454146"/>
    <lineage>
        <taxon>Bacteria</taxon>
        <taxon>Pseudomonadati</taxon>
        <taxon>Verrucomicrobiota</taxon>
        <taxon>Verrucomicrobiia</taxon>
        <taxon>Verrucomicrobiales</taxon>
        <taxon>Verrucomicrobiaceae</taxon>
        <taxon>Roseibacillus</taxon>
    </lineage>
</organism>
<dbReference type="EMBL" id="JAENIO010000005">
    <property type="protein sequence ID" value="MBK1833067.1"/>
    <property type="molecule type" value="Genomic_DNA"/>
</dbReference>
<evidence type="ECO:0000256" key="1">
    <source>
        <dbReference type="SAM" id="SignalP"/>
    </source>
</evidence>
<feature type="signal peptide" evidence="1">
    <location>
        <begin position="1"/>
        <end position="20"/>
    </location>
</feature>
<feature type="chain" id="PRO_5036713905" evidence="1">
    <location>
        <begin position="21"/>
        <end position="243"/>
    </location>
</feature>
<dbReference type="RefSeq" id="WP_200390497.1">
    <property type="nucleotide sequence ID" value="NZ_JAENIO010000005.1"/>
</dbReference>
<evidence type="ECO:0000313" key="3">
    <source>
        <dbReference type="Proteomes" id="UP000604083"/>
    </source>
</evidence>
<gene>
    <name evidence="2" type="ORF">JIN78_03255</name>
</gene>
<accession>A0A934RNT9</accession>
<comment type="caution">
    <text evidence="2">The sequence shown here is derived from an EMBL/GenBank/DDBJ whole genome shotgun (WGS) entry which is preliminary data.</text>
</comment>
<keyword evidence="1" id="KW-0732">Signal</keyword>
<reference evidence="2" key="1">
    <citation type="submission" date="2021-01" db="EMBL/GenBank/DDBJ databases">
        <title>Modified the classification status of verrucomicrobia.</title>
        <authorList>
            <person name="Feng X."/>
        </authorList>
    </citation>
    <scope>NUCLEOTIDE SEQUENCE</scope>
    <source>
        <strain evidence="2">KCTC 12986</strain>
    </source>
</reference>
<sequence length="243" mass="25949">MKKTISIFALSFAISQTSQAEVGDLSATLALDANSHFVSYGFNVWGESDEPDFIFNPSLSVDYVLCEGVTLNAGVWMDVNNQTGSFEAVETDVWFGASYDLGFGSVSATFQNWQYGGTSEEILDLGLSLNTFLNPSFTVHQRLGAGASGGEEGTFLVGEISHEFALSEKVALGLSSSVAFAATEFHTEDSGFGYATLGASLTYALTDTVAVYGSLTYYFTDEDVIGNSEDDFLTFGSGISFSF</sequence>
<dbReference type="Proteomes" id="UP000604083">
    <property type="component" value="Unassembled WGS sequence"/>
</dbReference>
<name>A0A934RNT9_9BACT</name>